<evidence type="ECO:0000256" key="2">
    <source>
        <dbReference type="SAM" id="SignalP"/>
    </source>
</evidence>
<feature type="chain" id="PRO_5003093179" description="DUF2207 domain-containing protein" evidence="2">
    <location>
        <begin position="28"/>
        <end position="383"/>
    </location>
</feature>
<feature type="signal peptide" evidence="2">
    <location>
        <begin position="1"/>
        <end position="27"/>
    </location>
</feature>
<organism evidence="3 4">
    <name type="scientific">Arcanobacterium haemolyticum (strain ATCC 9345 / DSM 20595 / CCM 5947 / CCUG 17215 / LMG 16163 / NBRC 15585 / NCTC 8452 / 11018)</name>
    <dbReference type="NCBI Taxonomy" id="644284"/>
    <lineage>
        <taxon>Bacteria</taxon>
        <taxon>Bacillati</taxon>
        <taxon>Actinomycetota</taxon>
        <taxon>Actinomycetes</taxon>
        <taxon>Actinomycetales</taxon>
        <taxon>Actinomycetaceae</taxon>
        <taxon>Arcanobacterium</taxon>
    </lineage>
</organism>
<keyword evidence="4" id="KW-1185">Reference proteome</keyword>
<evidence type="ECO:0008006" key="5">
    <source>
        <dbReference type="Google" id="ProtNLM"/>
    </source>
</evidence>
<dbReference type="Proteomes" id="UP000000376">
    <property type="component" value="Chromosome"/>
</dbReference>
<dbReference type="STRING" id="644284.Arch_1146"/>
<dbReference type="HOGENOM" id="CLU_720884_0_0_11"/>
<protein>
    <recommendedName>
        <fullName evidence="5">DUF2207 domain-containing protein</fullName>
    </recommendedName>
</protein>
<proteinExistence type="predicted"/>
<dbReference type="EMBL" id="CP002045">
    <property type="protein sequence ID" value="ADH92859.1"/>
    <property type="molecule type" value="Genomic_DNA"/>
</dbReference>
<feature type="transmembrane region" description="Helical" evidence="1">
    <location>
        <begin position="89"/>
        <end position="110"/>
    </location>
</feature>
<evidence type="ECO:0000313" key="4">
    <source>
        <dbReference type="Proteomes" id="UP000000376"/>
    </source>
</evidence>
<dbReference type="RefSeq" id="WP_013170353.1">
    <property type="nucleotide sequence ID" value="NC_014218.1"/>
</dbReference>
<dbReference type="AlphaFoldDB" id="D7BPL0"/>
<keyword evidence="2" id="KW-0732">Signal</keyword>
<name>D7BPL0_ARCHD</name>
<keyword evidence="1" id="KW-0472">Membrane</keyword>
<reference evidence="3 4" key="1">
    <citation type="journal article" date="2010" name="Stand. Genomic Sci.">
        <title>Complete genome sequence of Arcanobacterium haemolyticum type strain (11018).</title>
        <authorList>
            <person name="Yasawong M."/>
            <person name="Teshima H."/>
            <person name="Lapidus A."/>
            <person name="Nolan M."/>
            <person name="Lucas S."/>
            <person name="Glavina Del Rio T."/>
            <person name="Tice H."/>
            <person name="Cheng J."/>
            <person name="Bruce D."/>
            <person name="Detter C."/>
            <person name="Tapia R."/>
            <person name="Han C."/>
            <person name="Goodwin L."/>
            <person name="Pitluck S."/>
            <person name="Liolios K."/>
            <person name="Ivanova N."/>
            <person name="Mavromatis K."/>
            <person name="Mikhailova N."/>
            <person name="Pati A."/>
            <person name="Chen A."/>
            <person name="Palaniappan K."/>
            <person name="Land M."/>
            <person name="Hauser L."/>
            <person name="Chang Y."/>
            <person name="Jeffries C."/>
            <person name="Rohde M."/>
            <person name="Sikorski J."/>
            <person name="Pukall R."/>
            <person name="Goker M."/>
            <person name="Woyke T."/>
            <person name="Bristow J."/>
            <person name="Eisen J."/>
            <person name="Markowitz V."/>
            <person name="Hugenholtz P."/>
            <person name="Kyrpides N."/>
            <person name="Klenk H."/>
        </authorList>
    </citation>
    <scope>NUCLEOTIDE SEQUENCE [LARGE SCALE GENOMIC DNA]</scope>
    <source>
        <strain evidence="4">ATCC 9345 / DSM 20595 / CCUG 17215 / LMG 16163 / NBRC 15585 / NCTC 8452 / 11018</strain>
    </source>
</reference>
<accession>D7BPL0</accession>
<sequence length="383" mass="41698">MKERVVSLLAVATVLSTLLALPASAFAYSLSSITIDVKLDAHGNGLISDARTFEASDSLNFTTNELIARATEGSTFATGSIESDPPPSWLLALLIGSGIVGAGTIVTSIVKAARNARVERGDGTYWPSIPFCEDPQLLTELMGWHDGVFLPAVTLDLIRCGALSLSPSSVVDDDDEATANSMMTLDMSKWPTKAASDSLLLDIFTRAFNGNTIRKVSDIHDYIDEHSDDVDSWIESVRTESRDYLASHLYTRTEEKRCIFSSTATVPTPTGELLKEHGFKRYLAHYADLTDDRDITTDLWDRYMVWATWLDINEDAHEEMESFTTEHPEHSSILPFMIYNSHTHNVQTLFNNDSAAARHGLGGSASFTGGTGSFGGGTGGGTR</sequence>
<gene>
    <name evidence="3" type="ordered locus">Arch_1146</name>
</gene>
<dbReference type="KEGG" id="ahe:Arch_1146"/>
<evidence type="ECO:0000256" key="1">
    <source>
        <dbReference type="SAM" id="Phobius"/>
    </source>
</evidence>
<keyword evidence="1" id="KW-0812">Transmembrane</keyword>
<keyword evidence="1" id="KW-1133">Transmembrane helix</keyword>
<evidence type="ECO:0000313" key="3">
    <source>
        <dbReference type="EMBL" id="ADH92859.1"/>
    </source>
</evidence>